<feature type="domain" description="VanZ-like" evidence="2">
    <location>
        <begin position="39"/>
        <end position="157"/>
    </location>
</feature>
<protein>
    <submittedName>
        <fullName evidence="3">VanZ family protein</fullName>
    </submittedName>
</protein>
<dbReference type="Proteomes" id="UP000509623">
    <property type="component" value="Chromosome"/>
</dbReference>
<proteinExistence type="predicted"/>
<dbReference type="InterPro" id="IPR006976">
    <property type="entry name" value="VanZ-like"/>
</dbReference>
<sequence length="190" mass="21867">MRRGAARLFSLYACCPKRKESRETMENRKQRTLTKVLLVIYLAMLTWLVLFKLSFSLSMFYRYQHINLIPFGASFLPDGRLNLAEILGNVFIFIPLGIFLKMLKPSWSFAKKTALCFSLSLVYEVLQYVFALGTTDVTDLLDNTVGGMLGIGLYILFKKWWKGKTDRVMNIFMLVFMALILAAVLYLNMA</sequence>
<feature type="transmembrane region" description="Helical" evidence="1">
    <location>
        <begin position="140"/>
        <end position="157"/>
    </location>
</feature>
<keyword evidence="1" id="KW-0472">Membrane</keyword>
<organism evidence="3 4">
    <name type="scientific">Caproicibacterium lactatifermentans</name>
    <dbReference type="NCBI Taxonomy" id="2666138"/>
    <lineage>
        <taxon>Bacteria</taxon>
        <taxon>Bacillati</taxon>
        <taxon>Bacillota</taxon>
        <taxon>Clostridia</taxon>
        <taxon>Eubacteriales</taxon>
        <taxon>Oscillospiraceae</taxon>
        <taxon>Caproicibacterium</taxon>
    </lineage>
</organism>
<keyword evidence="1" id="KW-0812">Transmembrane</keyword>
<evidence type="ECO:0000256" key="1">
    <source>
        <dbReference type="SAM" id="Phobius"/>
    </source>
</evidence>
<dbReference type="InterPro" id="IPR053150">
    <property type="entry name" value="Teicoplanin_resist-assoc"/>
</dbReference>
<evidence type="ECO:0000313" key="3">
    <source>
        <dbReference type="EMBL" id="QKO30146.1"/>
    </source>
</evidence>
<dbReference type="PANTHER" id="PTHR36834">
    <property type="entry name" value="MEMBRANE PROTEIN-RELATED"/>
    <property type="match status" value="1"/>
</dbReference>
<feature type="transmembrane region" description="Helical" evidence="1">
    <location>
        <begin position="81"/>
        <end position="103"/>
    </location>
</feature>
<feature type="transmembrane region" description="Helical" evidence="1">
    <location>
        <begin position="115"/>
        <end position="134"/>
    </location>
</feature>
<dbReference type="Pfam" id="PF04892">
    <property type="entry name" value="VanZ"/>
    <property type="match status" value="1"/>
</dbReference>
<dbReference type="PANTHER" id="PTHR36834:SF2">
    <property type="entry name" value="MEMBRANE PROTEIN"/>
    <property type="match status" value="1"/>
</dbReference>
<feature type="transmembrane region" description="Helical" evidence="1">
    <location>
        <begin position="36"/>
        <end position="61"/>
    </location>
</feature>
<keyword evidence="4" id="KW-1185">Reference proteome</keyword>
<gene>
    <name evidence="3" type="ORF">GKP14_03425</name>
</gene>
<reference evidence="4" key="1">
    <citation type="submission" date="2019-11" db="EMBL/GenBank/DDBJ databases">
        <authorList>
            <person name="Ren C."/>
            <person name="Wang H."/>
            <person name="Xu Y."/>
        </authorList>
    </citation>
    <scope>NUCLEOTIDE SEQUENCE [LARGE SCALE GENOMIC DNA]</scope>
    <source>
        <strain evidence="4">JNU-WLY1368</strain>
    </source>
</reference>
<name>A0ABX6PVT8_9FIRM</name>
<evidence type="ECO:0000313" key="4">
    <source>
        <dbReference type="Proteomes" id="UP000509623"/>
    </source>
</evidence>
<dbReference type="EMBL" id="CP046161">
    <property type="protein sequence ID" value="QKO30146.1"/>
    <property type="molecule type" value="Genomic_DNA"/>
</dbReference>
<keyword evidence="1" id="KW-1133">Transmembrane helix</keyword>
<feature type="transmembrane region" description="Helical" evidence="1">
    <location>
        <begin position="169"/>
        <end position="187"/>
    </location>
</feature>
<accession>A0ABX6PVT8</accession>
<evidence type="ECO:0000259" key="2">
    <source>
        <dbReference type="Pfam" id="PF04892"/>
    </source>
</evidence>